<keyword evidence="5" id="KW-0676">Redox-active center</keyword>
<evidence type="ECO:0000259" key="6">
    <source>
        <dbReference type="PROSITE" id="PS51352"/>
    </source>
</evidence>
<evidence type="ECO:0000313" key="7">
    <source>
        <dbReference type="EMBL" id="VIP01706.1"/>
    </source>
</evidence>
<dbReference type="FunCoup" id="A0A6C2YJW1">
    <property type="interactions" value="97"/>
</dbReference>
<organism evidence="7">
    <name type="scientific">Tuwongella immobilis</name>
    <dbReference type="NCBI Taxonomy" id="692036"/>
    <lineage>
        <taxon>Bacteria</taxon>
        <taxon>Pseudomonadati</taxon>
        <taxon>Planctomycetota</taxon>
        <taxon>Planctomycetia</taxon>
        <taxon>Gemmatales</taxon>
        <taxon>Gemmataceae</taxon>
        <taxon>Tuwongella</taxon>
    </lineage>
</organism>
<dbReference type="Proteomes" id="UP000464378">
    <property type="component" value="Chromosome"/>
</dbReference>
<evidence type="ECO:0000256" key="2">
    <source>
        <dbReference type="ARBA" id="ARBA00022448"/>
    </source>
</evidence>
<dbReference type="AlphaFoldDB" id="A0A6C2YJW1"/>
<dbReference type="Pfam" id="PF00085">
    <property type="entry name" value="Thioredoxin"/>
    <property type="match status" value="1"/>
</dbReference>
<dbReference type="RefSeq" id="WP_162656960.1">
    <property type="nucleotide sequence ID" value="NZ_LR593887.1"/>
</dbReference>
<dbReference type="Pfam" id="PF14561">
    <property type="entry name" value="TPR_20"/>
    <property type="match status" value="1"/>
</dbReference>
<keyword evidence="2" id="KW-0813">Transport</keyword>
<dbReference type="Gene3D" id="1.25.40.10">
    <property type="entry name" value="Tetratricopeptide repeat domain"/>
    <property type="match status" value="1"/>
</dbReference>
<protein>
    <recommendedName>
        <fullName evidence="6">Thioredoxin domain-containing protein</fullName>
    </recommendedName>
</protein>
<dbReference type="PRINTS" id="PR00421">
    <property type="entry name" value="THIOREDOXIN"/>
</dbReference>
<evidence type="ECO:0000313" key="8">
    <source>
        <dbReference type="Proteomes" id="UP000464378"/>
    </source>
</evidence>
<dbReference type="InterPro" id="IPR011990">
    <property type="entry name" value="TPR-like_helical_dom_sf"/>
</dbReference>
<dbReference type="GO" id="GO:0006950">
    <property type="term" value="P:response to stress"/>
    <property type="evidence" value="ECO:0007669"/>
    <property type="project" value="UniProtKB-ARBA"/>
</dbReference>
<dbReference type="EMBL" id="LR593887">
    <property type="protein sequence ID" value="VTR99206.1"/>
    <property type="molecule type" value="Genomic_DNA"/>
</dbReference>
<dbReference type="InParanoid" id="A0A6C2YJW1"/>
<comment type="similarity">
    <text evidence="1">Belongs to the thioredoxin family.</text>
</comment>
<dbReference type="CDD" id="cd02947">
    <property type="entry name" value="TRX_family"/>
    <property type="match status" value="1"/>
</dbReference>
<dbReference type="PANTHER" id="PTHR45663">
    <property type="entry name" value="GEO12009P1"/>
    <property type="match status" value="1"/>
</dbReference>
<keyword evidence="4" id="KW-1015">Disulfide bond</keyword>
<dbReference type="PANTHER" id="PTHR45663:SF11">
    <property type="entry name" value="GEO12009P1"/>
    <property type="match status" value="1"/>
</dbReference>
<dbReference type="KEGG" id="tim:GMBLW1_22540"/>
<evidence type="ECO:0000256" key="4">
    <source>
        <dbReference type="ARBA" id="ARBA00023157"/>
    </source>
</evidence>
<accession>A0A6C2YJW1</accession>
<evidence type="ECO:0000256" key="1">
    <source>
        <dbReference type="ARBA" id="ARBA00008987"/>
    </source>
</evidence>
<gene>
    <name evidence="7" type="ORF">GMBLW1_22540</name>
</gene>
<sequence>MSESPWIIDVTEQNFQQEVLVRSQTMPVVVDFWAEWCQPCRILAPVLHAQAEKRNGAFLLAKVNIDECQRIAQYFRIESIPTVLVFRNAEIINGFQGMLPESEIETFLNEFAPAGEPAAPAEPQPILDPAEQEQLLREKIAADREDFQARVDLAGLLVEQGRDAEIEELLASVPPGGELGADADRCRAIVAVRQLAQELAASAPQAPGEAEYLAGVALAAKGDTTAALEQLILAAEEDRTLARTKVREAMLLIFKIIGVRSEEADAFRDRLQRLLY</sequence>
<feature type="domain" description="Thioredoxin" evidence="6">
    <location>
        <begin position="1"/>
        <end position="113"/>
    </location>
</feature>
<keyword evidence="3" id="KW-0249">Electron transport</keyword>
<proteinExistence type="inferred from homology"/>
<evidence type="ECO:0000256" key="3">
    <source>
        <dbReference type="ARBA" id="ARBA00022982"/>
    </source>
</evidence>
<dbReference type="EMBL" id="LR586016">
    <property type="protein sequence ID" value="VIP01706.1"/>
    <property type="molecule type" value="Genomic_DNA"/>
</dbReference>
<dbReference type="InterPro" id="IPR013766">
    <property type="entry name" value="Thioredoxin_domain"/>
</dbReference>
<dbReference type="GO" id="GO:0005737">
    <property type="term" value="C:cytoplasm"/>
    <property type="evidence" value="ECO:0007669"/>
    <property type="project" value="TreeGrafter"/>
</dbReference>
<dbReference type="FunFam" id="3.40.30.10:FF:000001">
    <property type="entry name" value="Thioredoxin"/>
    <property type="match status" value="1"/>
</dbReference>
<dbReference type="GO" id="GO:0015035">
    <property type="term" value="F:protein-disulfide reductase activity"/>
    <property type="evidence" value="ECO:0007669"/>
    <property type="project" value="UniProtKB-ARBA"/>
</dbReference>
<reference evidence="7" key="1">
    <citation type="submission" date="2019-04" db="EMBL/GenBank/DDBJ databases">
        <authorList>
            <consortium name="Science for Life Laboratories"/>
        </authorList>
    </citation>
    <scope>NUCLEOTIDE SEQUENCE</scope>
    <source>
        <strain evidence="7">MBLW1</strain>
    </source>
</reference>
<dbReference type="PROSITE" id="PS51352">
    <property type="entry name" value="THIOREDOXIN_2"/>
    <property type="match status" value="1"/>
</dbReference>
<keyword evidence="8" id="KW-1185">Reference proteome</keyword>
<dbReference type="InterPro" id="IPR036249">
    <property type="entry name" value="Thioredoxin-like_sf"/>
</dbReference>
<dbReference type="Gene3D" id="3.40.30.10">
    <property type="entry name" value="Glutaredoxin"/>
    <property type="match status" value="1"/>
</dbReference>
<evidence type="ECO:0000256" key="5">
    <source>
        <dbReference type="ARBA" id="ARBA00023284"/>
    </source>
</evidence>
<name>A0A6C2YJW1_9BACT</name>
<dbReference type="SUPFAM" id="SSF52833">
    <property type="entry name" value="Thioredoxin-like"/>
    <property type="match status" value="1"/>
</dbReference>